<evidence type="ECO:0000313" key="4">
    <source>
        <dbReference type="EMBL" id="KAH7246613.1"/>
    </source>
</evidence>
<organism evidence="4 5">
    <name type="scientific">Fusarium tricinctum</name>
    <dbReference type="NCBI Taxonomy" id="61284"/>
    <lineage>
        <taxon>Eukaryota</taxon>
        <taxon>Fungi</taxon>
        <taxon>Dikarya</taxon>
        <taxon>Ascomycota</taxon>
        <taxon>Pezizomycotina</taxon>
        <taxon>Sordariomycetes</taxon>
        <taxon>Hypocreomycetidae</taxon>
        <taxon>Hypocreales</taxon>
        <taxon>Nectriaceae</taxon>
        <taxon>Fusarium</taxon>
        <taxon>Fusarium tricinctum species complex</taxon>
    </lineage>
</organism>
<dbReference type="SUPFAM" id="SSF57701">
    <property type="entry name" value="Zn2/Cys6 DNA-binding domain"/>
    <property type="match status" value="1"/>
</dbReference>
<dbReference type="InterPro" id="IPR001138">
    <property type="entry name" value="Zn2Cys6_DnaBD"/>
</dbReference>
<accession>A0A8K0RZ86</accession>
<dbReference type="GO" id="GO:0008270">
    <property type="term" value="F:zinc ion binding"/>
    <property type="evidence" value="ECO:0007669"/>
    <property type="project" value="InterPro"/>
</dbReference>
<reference evidence="4" key="1">
    <citation type="journal article" date="2021" name="Nat. Commun.">
        <title>Genetic determinants of endophytism in the Arabidopsis root mycobiome.</title>
        <authorList>
            <person name="Mesny F."/>
            <person name="Miyauchi S."/>
            <person name="Thiergart T."/>
            <person name="Pickel B."/>
            <person name="Atanasova L."/>
            <person name="Karlsson M."/>
            <person name="Huettel B."/>
            <person name="Barry K.W."/>
            <person name="Haridas S."/>
            <person name="Chen C."/>
            <person name="Bauer D."/>
            <person name="Andreopoulos W."/>
            <person name="Pangilinan J."/>
            <person name="LaButti K."/>
            <person name="Riley R."/>
            <person name="Lipzen A."/>
            <person name="Clum A."/>
            <person name="Drula E."/>
            <person name="Henrissat B."/>
            <person name="Kohler A."/>
            <person name="Grigoriev I.V."/>
            <person name="Martin F.M."/>
            <person name="Hacquard S."/>
        </authorList>
    </citation>
    <scope>NUCLEOTIDE SEQUENCE</scope>
    <source>
        <strain evidence="4">MPI-SDFR-AT-0068</strain>
    </source>
</reference>
<dbReference type="GO" id="GO:0000981">
    <property type="term" value="F:DNA-binding transcription factor activity, RNA polymerase II-specific"/>
    <property type="evidence" value="ECO:0007669"/>
    <property type="project" value="InterPro"/>
</dbReference>
<evidence type="ECO:0000256" key="2">
    <source>
        <dbReference type="ARBA" id="ARBA00023242"/>
    </source>
</evidence>
<keyword evidence="2" id="KW-0539">Nucleus</keyword>
<gene>
    <name evidence="4" type="ORF">BKA59DRAFT_478232</name>
</gene>
<dbReference type="InterPro" id="IPR021858">
    <property type="entry name" value="Fun_TF"/>
</dbReference>
<dbReference type="EMBL" id="JAGPXF010000004">
    <property type="protein sequence ID" value="KAH7246613.1"/>
    <property type="molecule type" value="Genomic_DNA"/>
</dbReference>
<dbReference type="PANTHER" id="PTHR37534:SF39">
    <property type="entry name" value="TRANSCRIPTION FACTOR DOMAIN-CONTAINING PROTEIN"/>
    <property type="match status" value="1"/>
</dbReference>
<dbReference type="Pfam" id="PF00172">
    <property type="entry name" value="Zn_clus"/>
    <property type="match status" value="1"/>
</dbReference>
<dbReference type="PROSITE" id="PS50048">
    <property type="entry name" value="ZN2_CY6_FUNGAL_2"/>
    <property type="match status" value="1"/>
</dbReference>
<dbReference type="InterPro" id="IPR036864">
    <property type="entry name" value="Zn2-C6_fun-type_DNA-bd_sf"/>
</dbReference>
<dbReference type="PROSITE" id="PS00463">
    <property type="entry name" value="ZN2_CY6_FUNGAL_1"/>
    <property type="match status" value="1"/>
</dbReference>
<proteinExistence type="predicted"/>
<comment type="subcellular location">
    <subcellularLocation>
        <location evidence="1">Nucleus</location>
    </subcellularLocation>
</comment>
<keyword evidence="5" id="KW-1185">Reference proteome</keyword>
<comment type="caution">
    <text evidence="4">The sequence shown here is derived from an EMBL/GenBank/DDBJ whole genome shotgun (WGS) entry which is preliminary data.</text>
</comment>
<dbReference type="CDD" id="cd00067">
    <property type="entry name" value="GAL4"/>
    <property type="match status" value="1"/>
</dbReference>
<dbReference type="AlphaFoldDB" id="A0A8K0RZ86"/>
<dbReference type="Pfam" id="PF11951">
    <property type="entry name" value="Fungal_trans_2"/>
    <property type="match status" value="1"/>
</dbReference>
<evidence type="ECO:0000313" key="5">
    <source>
        <dbReference type="Proteomes" id="UP000813427"/>
    </source>
</evidence>
<dbReference type="PANTHER" id="PTHR37534">
    <property type="entry name" value="TRANSCRIPTIONAL ACTIVATOR PROTEIN UGA3"/>
    <property type="match status" value="1"/>
</dbReference>
<dbReference type="Gene3D" id="4.10.240.10">
    <property type="entry name" value="Zn(2)-C6 fungal-type DNA-binding domain"/>
    <property type="match status" value="1"/>
</dbReference>
<dbReference type="GO" id="GO:0005634">
    <property type="term" value="C:nucleus"/>
    <property type="evidence" value="ECO:0007669"/>
    <property type="project" value="UniProtKB-SubCell"/>
</dbReference>
<evidence type="ECO:0000256" key="1">
    <source>
        <dbReference type="ARBA" id="ARBA00004123"/>
    </source>
</evidence>
<dbReference type="GO" id="GO:0000976">
    <property type="term" value="F:transcription cis-regulatory region binding"/>
    <property type="evidence" value="ECO:0007669"/>
    <property type="project" value="TreeGrafter"/>
</dbReference>
<dbReference type="Proteomes" id="UP000813427">
    <property type="component" value="Unassembled WGS sequence"/>
</dbReference>
<feature type="domain" description="Zn(2)-C6 fungal-type" evidence="3">
    <location>
        <begin position="6"/>
        <end position="34"/>
    </location>
</feature>
<evidence type="ECO:0000259" key="3">
    <source>
        <dbReference type="PROSITE" id="PS50048"/>
    </source>
</evidence>
<protein>
    <submittedName>
        <fullName evidence="4">Fungal-specific transcription factor domain-containing protein</fullName>
    </submittedName>
</protein>
<dbReference type="OrthoDB" id="5130013at2759"/>
<name>A0A8K0RZ86_9HYPO</name>
<dbReference type="GO" id="GO:0045944">
    <property type="term" value="P:positive regulation of transcription by RNA polymerase II"/>
    <property type="evidence" value="ECO:0007669"/>
    <property type="project" value="TreeGrafter"/>
</dbReference>
<sequence length="496" mass="55643">MKPRRGCWSCTARKVQCDGNRPTCNTCGRLQLICQGYEPRLSWPKDNDKKRAILCDSASQVAFAFRNTRNTPDRLFFINTARQDIELYHCSSLQIQQRHVVISLPNLLKPPALCVGQNDLFQYFHDKAHVSLATFGMTPLQIHDLLMSMVLANSTIPDSALICAIMAYSSLHRNGLNEEAIRFKIQAIRFLSTAVQVGQMSSLYAAHHVATSMLLGSCENLLLSDSSGDWLWHTWGAMDIIQATQLKDQSRQHEIDLLIDWASYHHTISQFSMRHWRHKSLASASSTVNSRALQNPLYPALAQYRPNPPSSNPTFAVLNLLSEVCHTVVDSRDSISHRPEYLNSVQILSQRLDNMSVVPVPTDTDPETAFAVKLYQVAIRIYIARATASPSEAPTMLDSLIDALFNGPVKTCNCQHFFPLLILACEARKDEQRVAILNLIDRTQRDTRIRSIKGVTHAIQSIWVYQDLHADGDLLVNYLDLLSIGISSGSTIPSFA</sequence>
<dbReference type="SMART" id="SM00066">
    <property type="entry name" value="GAL4"/>
    <property type="match status" value="1"/>
</dbReference>